<protein>
    <recommendedName>
        <fullName evidence="1">H/ACA ribonucleoprotein complex subunit</fullName>
    </recommendedName>
</protein>
<dbReference type="STRING" id="318479.A0A0N4U8B4"/>
<dbReference type="GO" id="GO:0003723">
    <property type="term" value="F:RNA binding"/>
    <property type="evidence" value="ECO:0007669"/>
    <property type="project" value="UniProtKB-KW"/>
</dbReference>
<dbReference type="EMBL" id="UYYG01001160">
    <property type="protein sequence ID" value="VDN57460.1"/>
    <property type="molecule type" value="Genomic_DNA"/>
</dbReference>
<feature type="region of interest" description="Disordered" evidence="2">
    <location>
        <begin position="129"/>
        <end position="165"/>
    </location>
</feature>
<dbReference type="WBParaSite" id="DME_0000327401-mRNA-1">
    <property type="protein sequence ID" value="DME_0000327401-mRNA-1"/>
    <property type="gene ID" value="DME_0000327401"/>
</dbReference>
<comment type="function">
    <text evidence="1">Required for ribosome biogenesis. Part of a complex which catalyzes pseudouridylation of rRNA. This involves the isomerization of uridine such that the ribose is subsequently attached to C5, instead of the normal N1. Pseudouridine ("psi") residues may serve to stabilize the conformation of rRNAs.</text>
</comment>
<dbReference type="OrthoDB" id="2187159at2759"/>
<dbReference type="SUPFAM" id="SSF50447">
    <property type="entry name" value="Translation proteins"/>
    <property type="match status" value="1"/>
</dbReference>
<evidence type="ECO:0000313" key="4">
    <source>
        <dbReference type="Proteomes" id="UP000038040"/>
    </source>
</evidence>
<reference evidence="6" key="1">
    <citation type="submission" date="2017-02" db="UniProtKB">
        <authorList>
            <consortium name="WormBaseParasite"/>
        </authorList>
    </citation>
    <scope>IDENTIFICATION</scope>
</reference>
<keyword evidence="1" id="KW-0698">rRNA processing</keyword>
<dbReference type="GO" id="GO:0006364">
    <property type="term" value="P:rRNA processing"/>
    <property type="evidence" value="ECO:0007669"/>
    <property type="project" value="UniProtKB-KW"/>
</dbReference>
<proteinExistence type="inferred from homology"/>
<dbReference type="InterPro" id="IPR009000">
    <property type="entry name" value="Transl_B-barrel_sf"/>
</dbReference>
<keyword evidence="1" id="KW-0690">Ribosome biogenesis</keyword>
<comment type="subunit">
    <text evidence="1">Component of the small nucleolar ribonucleoprotein particles containing H/ACA-type snoRNAs (H/ACA snoRNPs).</text>
</comment>
<dbReference type="AlphaFoldDB" id="A0A0N4U8B4"/>
<keyword evidence="1" id="KW-0694">RNA-binding</keyword>
<dbReference type="InterPro" id="IPR038664">
    <property type="entry name" value="Gar1/Naf1_Cbf5-bd_sf"/>
</dbReference>
<evidence type="ECO:0000313" key="5">
    <source>
        <dbReference type="Proteomes" id="UP000274756"/>
    </source>
</evidence>
<reference evidence="3 5" key="2">
    <citation type="submission" date="2018-11" db="EMBL/GenBank/DDBJ databases">
        <authorList>
            <consortium name="Pathogen Informatics"/>
        </authorList>
    </citation>
    <scope>NUCLEOTIDE SEQUENCE [LARGE SCALE GENOMIC DNA]</scope>
</reference>
<feature type="compositionally biased region" description="Basic residues" evidence="2">
    <location>
        <begin position="141"/>
        <end position="155"/>
    </location>
</feature>
<comment type="similarity">
    <text evidence="1">Belongs to the GAR1 family.</text>
</comment>
<organism evidence="4 6">
    <name type="scientific">Dracunculus medinensis</name>
    <name type="common">Guinea worm</name>
    <dbReference type="NCBI Taxonomy" id="318479"/>
    <lineage>
        <taxon>Eukaryota</taxon>
        <taxon>Metazoa</taxon>
        <taxon>Ecdysozoa</taxon>
        <taxon>Nematoda</taxon>
        <taxon>Chromadorea</taxon>
        <taxon>Rhabditida</taxon>
        <taxon>Spirurina</taxon>
        <taxon>Dracunculoidea</taxon>
        <taxon>Dracunculidae</taxon>
        <taxon>Dracunculus</taxon>
    </lineage>
</organism>
<dbReference type="Pfam" id="PF04410">
    <property type="entry name" value="Gar1"/>
    <property type="match status" value="1"/>
</dbReference>
<gene>
    <name evidence="3" type="ORF">DME_LOCUS7433</name>
</gene>
<evidence type="ECO:0000313" key="6">
    <source>
        <dbReference type="WBParaSite" id="DME_0000327401-mRNA-1"/>
    </source>
</evidence>
<evidence type="ECO:0000256" key="1">
    <source>
        <dbReference type="RuleBase" id="RU364004"/>
    </source>
</evidence>
<name>A0A0N4U8B4_DRAME</name>
<evidence type="ECO:0000313" key="3">
    <source>
        <dbReference type="EMBL" id="VDN57460.1"/>
    </source>
</evidence>
<dbReference type="InterPro" id="IPR007504">
    <property type="entry name" value="H/ACA_rnp_Gar1/Naf1"/>
</dbReference>
<sequence>MAEQSVNVCDGSGENSGTPHPVGDIEMKEPEEDLIEIGYVSHKCESNIVCRGSIDKIPYFNAEIYTKEQKIGIVGDIFGKVDDHGFLIILGPGLRASLFERNQKVFANRLRLLSYDTIDPTLARTAEQEAEIVLPQGQRNSRNRSRKRKGGRGSSRRGDSRFRRTDRIDGEYRRAAVGRSVRGRFRGAVWSRTEFRRTDPTGSEYGWGFYSGGSSGRGHRGTYSGWLREITHRTRPYRGHNPSAQGFRR</sequence>
<dbReference type="Proteomes" id="UP000274756">
    <property type="component" value="Unassembled WGS sequence"/>
</dbReference>
<accession>A0A0N4U8B4</accession>
<dbReference type="GO" id="GO:0001522">
    <property type="term" value="P:pseudouridine synthesis"/>
    <property type="evidence" value="ECO:0007669"/>
    <property type="project" value="InterPro"/>
</dbReference>
<comment type="subcellular location">
    <subcellularLocation>
        <location evidence="1">Nucleus</location>
        <location evidence="1">Nucleolus</location>
    </subcellularLocation>
</comment>
<dbReference type="Gene3D" id="2.40.10.230">
    <property type="entry name" value="Probable tRNA pseudouridine synthase domain"/>
    <property type="match status" value="1"/>
</dbReference>
<dbReference type="Proteomes" id="UP000038040">
    <property type="component" value="Unplaced"/>
</dbReference>
<keyword evidence="1" id="KW-0687">Ribonucleoprotein</keyword>
<dbReference type="GO" id="GO:0005730">
    <property type="term" value="C:nucleolus"/>
    <property type="evidence" value="ECO:0007669"/>
    <property type="project" value="UniProtKB-SubCell"/>
</dbReference>
<feature type="compositionally biased region" description="Polar residues" evidence="2">
    <location>
        <begin position="1"/>
        <end position="18"/>
    </location>
</feature>
<evidence type="ECO:0000256" key="2">
    <source>
        <dbReference type="SAM" id="MobiDB-lite"/>
    </source>
</evidence>
<feature type="region of interest" description="Disordered" evidence="2">
    <location>
        <begin position="1"/>
        <end position="25"/>
    </location>
</feature>
<keyword evidence="5" id="KW-1185">Reference proteome</keyword>
<keyword evidence="1" id="KW-0539">Nucleus</keyword>
<dbReference type="GO" id="GO:1990904">
    <property type="term" value="C:ribonucleoprotein complex"/>
    <property type="evidence" value="ECO:0007669"/>
    <property type="project" value="UniProtKB-KW"/>
</dbReference>
<feature type="compositionally biased region" description="Basic and acidic residues" evidence="2">
    <location>
        <begin position="156"/>
        <end position="165"/>
    </location>
</feature>